<feature type="coiled-coil region" evidence="1">
    <location>
        <begin position="1"/>
        <end position="46"/>
    </location>
</feature>
<organism evidence="2 3">
    <name type="scientific">Xylanibacter ruminicola</name>
    <name type="common">Prevotella ruminicola</name>
    <dbReference type="NCBI Taxonomy" id="839"/>
    <lineage>
        <taxon>Bacteria</taxon>
        <taxon>Pseudomonadati</taxon>
        <taxon>Bacteroidota</taxon>
        <taxon>Bacteroidia</taxon>
        <taxon>Bacteroidales</taxon>
        <taxon>Prevotellaceae</taxon>
        <taxon>Xylanibacter</taxon>
    </lineage>
</organism>
<name>A0AA37MF00_XYLRU</name>
<accession>A0AA37MF00</accession>
<sequence length="119" mass="14182">MELLEQKINELIGRLEALHKNPNPDFDRLREKVDAIEYDYSKLEEEYYELREGEEALLLPIEYIEDRLQYANALIFRICDENGLEYADYNEYDGGIIRVPLEDKEENSSLQYLPMDNIE</sequence>
<protein>
    <submittedName>
        <fullName evidence="2">Uncharacterized protein</fullName>
    </submittedName>
</protein>
<reference evidence="2" key="1">
    <citation type="submission" date="2021-08" db="EMBL/GenBank/DDBJ databases">
        <title>Prevotella lacticifex sp. nov., isolated from rumen of cow.</title>
        <authorList>
            <person name="Shinkai T."/>
            <person name="Ikeyama N."/>
            <person name="Kumagai M."/>
            <person name="Ohmori H."/>
            <person name="Sakamoto M."/>
            <person name="Ohkuma M."/>
            <person name="Mitsumori M."/>
        </authorList>
    </citation>
    <scope>NUCLEOTIDE SEQUENCE</scope>
    <source>
        <strain evidence="2">JCM 8259</strain>
    </source>
</reference>
<evidence type="ECO:0000256" key="1">
    <source>
        <dbReference type="SAM" id="Coils"/>
    </source>
</evidence>
<dbReference type="RefSeq" id="WP_041386390.1">
    <property type="nucleotide sequence ID" value="NZ_BPTT01000001.1"/>
</dbReference>
<proteinExistence type="predicted"/>
<dbReference type="EMBL" id="BPTT01000001">
    <property type="protein sequence ID" value="GJG32283.1"/>
    <property type="molecule type" value="Genomic_DNA"/>
</dbReference>
<dbReference type="GeneID" id="31502346"/>
<evidence type="ECO:0000313" key="2">
    <source>
        <dbReference type="EMBL" id="GJG32283.1"/>
    </source>
</evidence>
<dbReference type="Proteomes" id="UP000887097">
    <property type="component" value="Unassembled WGS sequence"/>
</dbReference>
<evidence type="ECO:0000313" key="3">
    <source>
        <dbReference type="Proteomes" id="UP000887097"/>
    </source>
</evidence>
<comment type="caution">
    <text evidence="2">The sequence shown here is derived from an EMBL/GenBank/DDBJ whole genome shotgun (WGS) entry which is preliminary data.</text>
</comment>
<keyword evidence="1" id="KW-0175">Coiled coil</keyword>
<gene>
    <name evidence="2" type="ORF">PRMUPPPA20_03920</name>
</gene>
<dbReference type="AlphaFoldDB" id="A0AA37MF00"/>